<dbReference type="PROSITE" id="PS50109">
    <property type="entry name" value="HIS_KIN"/>
    <property type="match status" value="1"/>
</dbReference>
<dbReference type="InterPro" id="IPR003594">
    <property type="entry name" value="HATPase_dom"/>
</dbReference>
<reference evidence="8 9" key="2">
    <citation type="submission" date="2018-03" db="EMBL/GenBank/DDBJ databases">
        <title>The ancient ancestry and fast evolution of plastids.</title>
        <authorList>
            <person name="Moore K.R."/>
            <person name="Magnabosco C."/>
            <person name="Momper L."/>
            <person name="Gold D.A."/>
            <person name="Bosak T."/>
            <person name="Fournier G.P."/>
        </authorList>
    </citation>
    <scope>NUCLEOTIDE SEQUENCE [LARGE SCALE GENOMIC DNA]</scope>
    <source>
        <strain evidence="8 9">CCAP 1448/3</strain>
    </source>
</reference>
<dbReference type="InterPro" id="IPR036097">
    <property type="entry name" value="HisK_dim/P_sf"/>
</dbReference>
<evidence type="ECO:0000256" key="2">
    <source>
        <dbReference type="ARBA" id="ARBA00012438"/>
    </source>
</evidence>
<keyword evidence="4 8" id="KW-0808">Transferase</keyword>
<gene>
    <name evidence="8" type="ORF">C7B64_22475</name>
</gene>
<dbReference type="InterPro" id="IPR036890">
    <property type="entry name" value="HATPase_C_sf"/>
</dbReference>
<evidence type="ECO:0000259" key="7">
    <source>
        <dbReference type="PROSITE" id="PS50109"/>
    </source>
</evidence>
<dbReference type="InterPro" id="IPR005467">
    <property type="entry name" value="His_kinase_dom"/>
</dbReference>
<dbReference type="OrthoDB" id="9773246at2"/>
<dbReference type="EMBL" id="PVWJ01000179">
    <property type="protein sequence ID" value="PSB00633.1"/>
    <property type="molecule type" value="Genomic_DNA"/>
</dbReference>
<evidence type="ECO:0000313" key="9">
    <source>
        <dbReference type="Proteomes" id="UP000238762"/>
    </source>
</evidence>
<dbReference type="Gene3D" id="3.30.565.10">
    <property type="entry name" value="Histidine kinase-like ATPase, C-terminal domain"/>
    <property type="match status" value="1"/>
</dbReference>
<dbReference type="AlphaFoldDB" id="A0A2T1BXI3"/>
<evidence type="ECO:0000313" key="8">
    <source>
        <dbReference type="EMBL" id="PSB00633.1"/>
    </source>
</evidence>
<dbReference type="Pfam" id="PF00512">
    <property type="entry name" value="HisKA"/>
    <property type="match status" value="1"/>
</dbReference>
<evidence type="ECO:0000256" key="3">
    <source>
        <dbReference type="ARBA" id="ARBA00022553"/>
    </source>
</evidence>
<dbReference type="CDD" id="cd00082">
    <property type="entry name" value="HisKA"/>
    <property type="match status" value="1"/>
</dbReference>
<evidence type="ECO:0000256" key="6">
    <source>
        <dbReference type="SAM" id="Coils"/>
    </source>
</evidence>
<evidence type="ECO:0000256" key="4">
    <source>
        <dbReference type="ARBA" id="ARBA00022777"/>
    </source>
</evidence>
<dbReference type="InterPro" id="IPR004358">
    <property type="entry name" value="Sig_transdc_His_kin-like_C"/>
</dbReference>
<organism evidence="8 9">
    <name type="scientific">Merismopedia glauca CCAP 1448/3</name>
    <dbReference type="NCBI Taxonomy" id="1296344"/>
    <lineage>
        <taxon>Bacteria</taxon>
        <taxon>Bacillati</taxon>
        <taxon>Cyanobacteriota</taxon>
        <taxon>Cyanophyceae</taxon>
        <taxon>Synechococcales</taxon>
        <taxon>Merismopediaceae</taxon>
        <taxon>Merismopedia</taxon>
    </lineage>
</organism>
<feature type="domain" description="Histidine kinase" evidence="7">
    <location>
        <begin position="95"/>
        <end position="326"/>
    </location>
</feature>
<dbReference type="PANTHER" id="PTHR43065">
    <property type="entry name" value="SENSOR HISTIDINE KINASE"/>
    <property type="match status" value="1"/>
</dbReference>
<dbReference type="Gene3D" id="1.10.287.130">
    <property type="match status" value="1"/>
</dbReference>
<comment type="catalytic activity">
    <reaction evidence="1">
        <text>ATP + protein L-histidine = ADP + protein N-phospho-L-histidine.</text>
        <dbReference type="EC" id="2.7.13.3"/>
    </reaction>
</comment>
<proteinExistence type="predicted"/>
<comment type="caution">
    <text evidence="8">The sequence shown here is derived from an EMBL/GenBank/DDBJ whole genome shotgun (WGS) entry which is preliminary data.</text>
</comment>
<dbReference type="Pfam" id="PF02518">
    <property type="entry name" value="HATPase_c"/>
    <property type="match status" value="1"/>
</dbReference>
<dbReference type="Proteomes" id="UP000238762">
    <property type="component" value="Unassembled WGS sequence"/>
</dbReference>
<evidence type="ECO:0000256" key="1">
    <source>
        <dbReference type="ARBA" id="ARBA00000085"/>
    </source>
</evidence>
<dbReference type="SUPFAM" id="SSF55874">
    <property type="entry name" value="ATPase domain of HSP90 chaperone/DNA topoisomerase II/histidine kinase"/>
    <property type="match status" value="1"/>
</dbReference>
<protein>
    <recommendedName>
        <fullName evidence="2">histidine kinase</fullName>
        <ecNumber evidence="2">2.7.13.3</ecNumber>
    </recommendedName>
</protein>
<keyword evidence="3" id="KW-0597">Phosphoprotein</keyword>
<keyword evidence="5" id="KW-0902">Two-component regulatory system</keyword>
<feature type="coiled-coil region" evidence="6">
    <location>
        <begin position="3"/>
        <end position="86"/>
    </location>
</feature>
<keyword evidence="9" id="KW-1185">Reference proteome</keyword>
<keyword evidence="6" id="KW-0175">Coiled coil</keyword>
<dbReference type="RefSeq" id="WP_106291602.1">
    <property type="nucleotide sequence ID" value="NZ_CAWNTC010000224.1"/>
</dbReference>
<keyword evidence="4 8" id="KW-0418">Kinase</keyword>
<reference evidence="8 9" key="1">
    <citation type="submission" date="2018-02" db="EMBL/GenBank/DDBJ databases">
        <authorList>
            <person name="Cohen D.B."/>
            <person name="Kent A.D."/>
        </authorList>
    </citation>
    <scope>NUCLEOTIDE SEQUENCE [LARGE SCALE GENOMIC DNA]</scope>
    <source>
        <strain evidence="8 9">CCAP 1448/3</strain>
    </source>
</reference>
<dbReference type="SUPFAM" id="SSF47384">
    <property type="entry name" value="Homodimeric domain of signal transducing histidine kinase"/>
    <property type="match status" value="1"/>
</dbReference>
<dbReference type="SMART" id="SM00387">
    <property type="entry name" value="HATPase_c"/>
    <property type="match status" value="1"/>
</dbReference>
<accession>A0A2T1BXI3</accession>
<dbReference type="GO" id="GO:0000155">
    <property type="term" value="F:phosphorelay sensor kinase activity"/>
    <property type="evidence" value="ECO:0007669"/>
    <property type="project" value="InterPro"/>
</dbReference>
<dbReference type="InterPro" id="IPR003661">
    <property type="entry name" value="HisK_dim/P_dom"/>
</dbReference>
<sequence>MLSKDDETEIQNLNKKIRILENKLHRSETERAKLEGTNRNREYLLKKVICELQESQEFLEKKRADLEKVIDELKRVQDRLIESEKMAALGTLVAGVAHEINTPLGTSITLASALRDETQLFYSVATSGQLKRSLLNSYIEVAAESTDLILNNLQRAGELVQSFKQVAVDQSTLEQRTFQVKSYLEEVTTSLSPHLKSTLHTLSVTGDDYLAINSYPGALAQLVTNLVTNSLTHAYQAGMRGCLYFEVMQRHESCLIHYSDDGCGIPQAILGKIFEPFFTTARDRGGTGLGLHISYNLVTQKLQGTIDVKSEVGQGTQFIITLPLSVAN</sequence>
<dbReference type="PRINTS" id="PR00344">
    <property type="entry name" value="BCTRLSENSOR"/>
</dbReference>
<dbReference type="EC" id="2.7.13.3" evidence="2"/>
<evidence type="ECO:0000256" key="5">
    <source>
        <dbReference type="ARBA" id="ARBA00023012"/>
    </source>
</evidence>
<name>A0A2T1BXI3_9CYAN</name>